<evidence type="ECO:0000313" key="3">
    <source>
        <dbReference type="EMBL" id="MCG4688750.1"/>
    </source>
</evidence>
<feature type="transmembrane region" description="Helical" evidence="1">
    <location>
        <begin position="14"/>
        <end position="36"/>
    </location>
</feature>
<feature type="transmembrane region" description="Helical" evidence="1">
    <location>
        <begin position="48"/>
        <end position="69"/>
    </location>
</feature>
<protein>
    <submittedName>
        <fullName evidence="2">Uncharacterized protein</fullName>
    </submittedName>
</protein>
<proteinExistence type="predicted"/>
<reference evidence="2 4" key="1">
    <citation type="journal article" date="2019" name="Nat. Med.">
        <title>A library of human gut bacterial isolates paired with longitudinal multiomics data enables mechanistic microbiome research.</title>
        <authorList>
            <person name="Poyet M."/>
            <person name="Groussin M."/>
            <person name="Gibbons S.M."/>
            <person name="Avila-Pacheco J."/>
            <person name="Jiang X."/>
            <person name="Kearney S.M."/>
            <person name="Perrotta A.R."/>
            <person name="Berdy B."/>
            <person name="Zhao S."/>
            <person name="Lieberman T.D."/>
            <person name="Swanson P.K."/>
            <person name="Smith M."/>
            <person name="Roesemann S."/>
            <person name="Alexander J.E."/>
            <person name="Rich S.A."/>
            <person name="Livny J."/>
            <person name="Vlamakis H."/>
            <person name="Clish C."/>
            <person name="Bullock K."/>
            <person name="Deik A."/>
            <person name="Scott J."/>
            <person name="Pierce K.A."/>
            <person name="Xavier R.J."/>
            <person name="Alm E.J."/>
        </authorList>
    </citation>
    <scope>NUCLEOTIDE SEQUENCE [LARGE SCALE GENOMIC DNA]</scope>
    <source>
        <strain evidence="2 4">BIOML-A9</strain>
    </source>
</reference>
<keyword evidence="1" id="KW-0812">Transmembrane</keyword>
<keyword evidence="1" id="KW-1133">Transmembrane helix</keyword>
<keyword evidence="1" id="KW-0472">Membrane</keyword>
<reference evidence="3" key="2">
    <citation type="submission" date="2022-01" db="EMBL/GenBank/DDBJ databases">
        <title>Collection of gut derived symbiotic bacterial strains cultured from healthy donors.</title>
        <authorList>
            <person name="Lin H."/>
            <person name="Kohout C."/>
            <person name="Waligurski E."/>
            <person name="Pamer E.G."/>
        </authorList>
    </citation>
    <scope>NUCLEOTIDE SEQUENCE</scope>
    <source>
        <strain evidence="3">DFI.6.72</strain>
    </source>
</reference>
<organism evidence="2 4">
    <name type="scientific">Phocaeicola vulgatus</name>
    <name type="common">Bacteroides vulgatus</name>
    <dbReference type="NCBI Taxonomy" id="821"/>
    <lineage>
        <taxon>Bacteria</taxon>
        <taxon>Pseudomonadati</taxon>
        <taxon>Bacteroidota</taxon>
        <taxon>Bacteroidia</taxon>
        <taxon>Bacteroidales</taxon>
        <taxon>Bacteroidaceae</taxon>
        <taxon>Phocaeicola</taxon>
    </lineage>
</organism>
<evidence type="ECO:0000256" key="1">
    <source>
        <dbReference type="SAM" id="Phobius"/>
    </source>
</evidence>
<dbReference type="AlphaFoldDB" id="A0A413XLP4"/>
<dbReference type="EMBL" id="WCXA01000046">
    <property type="protein sequence ID" value="KAB3856415.1"/>
    <property type="molecule type" value="Genomic_DNA"/>
</dbReference>
<comment type="caution">
    <text evidence="2">The sequence shown here is derived from an EMBL/GenBank/DDBJ whole genome shotgun (WGS) entry which is preliminary data.</text>
</comment>
<accession>A0A413XLP4</accession>
<sequence length="71" mass="8285">MTAAMNIRQTAQSIGLAVFAFLLRCFLWIVNILWYIIREIVCGVFRMVINVMVFIIFLIAIFGFLLWLLTL</sequence>
<name>A0A413XLP4_PHOVU</name>
<evidence type="ECO:0000313" key="4">
    <source>
        <dbReference type="Proteomes" id="UP000470332"/>
    </source>
</evidence>
<gene>
    <name evidence="2" type="ORF">GAS37_18335</name>
    <name evidence="3" type="ORF">L0N01_09050</name>
</gene>
<dbReference type="Proteomes" id="UP000470332">
    <property type="component" value="Unassembled WGS sequence"/>
</dbReference>
<evidence type="ECO:0000313" key="2">
    <source>
        <dbReference type="EMBL" id="KAB3856415.1"/>
    </source>
</evidence>
<dbReference type="Proteomes" id="UP001200843">
    <property type="component" value="Unassembled WGS sequence"/>
</dbReference>
<dbReference type="EMBL" id="JAKNGO010000017">
    <property type="protein sequence ID" value="MCG4688750.1"/>
    <property type="molecule type" value="Genomic_DNA"/>
</dbReference>